<keyword evidence="7" id="KW-0325">Glycoprotein</keyword>
<evidence type="ECO:0000256" key="1">
    <source>
        <dbReference type="ARBA" id="ARBA00004141"/>
    </source>
</evidence>
<dbReference type="InterPro" id="IPR000276">
    <property type="entry name" value="GPCR_Rhodpsn"/>
</dbReference>
<evidence type="ECO:0000259" key="11">
    <source>
        <dbReference type="PROSITE" id="PS50262"/>
    </source>
</evidence>
<feature type="transmembrane region" description="Helical" evidence="10">
    <location>
        <begin position="80"/>
        <end position="101"/>
    </location>
</feature>
<dbReference type="OMA" id="DWITICV"/>
<dbReference type="PRINTS" id="PR00237">
    <property type="entry name" value="GPCRRHODOPSN"/>
</dbReference>
<evidence type="ECO:0000256" key="7">
    <source>
        <dbReference type="ARBA" id="ARBA00023180"/>
    </source>
</evidence>
<keyword evidence="5 10" id="KW-0472">Membrane</keyword>
<dbReference type="GO" id="GO:0005886">
    <property type="term" value="C:plasma membrane"/>
    <property type="evidence" value="ECO:0007669"/>
    <property type="project" value="TreeGrafter"/>
</dbReference>
<protein>
    <recommendedName>
        <fullName evidence="11">G-protein coupled receptors family 1 profile domain-containing protein</fullName>
    </recommendedName>
</protein>
<evidence type="ECO:0000313" key="12">
    <source>
        <dbReference type="Ensembl" id="ENSCVAP00000001368.1"/>
    </source>
</evidence>
<reference evidence="12" key="1">
    <citation type="submission" date="2025-08" db="UniProtKB">
        <authorList>
            <consortium name="Ensembl"/>
        </authorList>
    </citation>
    <scope>IDENTIFICATION</scope>
</reference>
<evidence type="ECO:0000256" key="5">
    <source>
        <dbReference type="ARBA" id="ARBA00023136"/>
    </source>
</evidence>
<dbReference type="SUPFAM" id="SSF81321">
    <property type="entry name" value="Family A G protein-coupled receptor-like"/>
    <property type="match status" value="1"/>
</dbReference>
<feature type="domain" description="G-protein coupled receptors family 1 profile" evidence="11">
    <location>
        <begin position="80"/>
        <end position="240"/>
    </location>
</feature>
<dbReference type="PROSITE" id="PS50262">
    <property type="entry name" value="G_PROTEIN_RECEP_F1_2"/>
    <property type="match status" value="1"/>
</dbReference>
<dbReference type="GeneTree" id="ENSGT00940000164014"/>
<keyword evidence="2 9" id="KW-0812">Transmembrane</keyword>
<dbReference type="GO" id="GO:0007200">
    <property type="term" value="P:phospholipase C-activating G protein-coupled receptor signaling pathway"/>
    <property type="evidence" value="ECO:0007669"/>
    <property type="project" value="TreeGrafter"/>
</dbReference>
<keyword evidence="13" id="KW-1185">Reference proteome</keyword>
<dbReference type="InterPro" id="IPR017452">
    <property type="entry name" value="GPCR_Rhodpsn_7TM"/>
</dbReference>
<dbReference type="AlphaFoldDB" id="A0A3Q2C9F1"/>
<evidence type="ECO:0000256" key="4">
    <source>
        <dbReference type="ARBA" id="ARBA00023040"/>
    </source>
</evidence>
<reference evidence="12" key="2">
    <citation type="submission" date="2025-09" db="UniProtKB">
        <authorList>
            <consortium name="Ensembl"/>
        </authorList>
    </citation>
    <scope>IDENTIFICATION</scope>
</reference>
<comment type="subcellular location">
    <subcellularLocation>
        <location evidence="1">Membrane</location>
        <topology evidence="1">Multi-pass membrane protein</topology>
    </subcellularLocation>
</comment>
<dbReference type="Proteomes" id="UP000265020">
    <property type="component" value="Unassembled WGS sequence"/>
</dbReference>
<evidence type="ECO:0000256" key="8">
    <source>
        <dbReference type="ARBA" id="ARBA00023224"/>
    </source>
</evidence>
<feature type="transmembrane region" description="Helical" evidence="10">
    <location>
        <begin position="26"/>
        <end position="43"/>
    </location>
</feature>
<evidence type="ECO:0000256" key="10">
    <source>
        <dbReference type="SAM" id="Phobius"/>
    </source>
</evidence>
<feature type="transmembrane region" description="Helical" evidence="10">
    <location>
        <begin position="188"/>
        <end position="212"/>
    </location>
</feature>
<dbReference type="Gene3D" id="1.20.1070.10">
    <property type="entry name" value="Rhodopsin 7-helix transmembrane proteins"/>
    <property type="match status" value="1"/>
</dbReference>
<proteinExistence type="inferred from homology"/>
<dbReference type="PANTHER" id="PTHR24232:SF85">
    <property type="entry name" value="G-PROTEIN COUPLED RECEPTOR 4"/>
    <property type="match status" value="1"/>
</dbReference>
<sequence length="280" mass="31953">MGHINASKNDSCSETFLKTDDHYMKVVYFSIIGLFCYGNFFFLQLKKDNGAPVFIINLLISDLIQLSTMTALLLPNAGSITMYTYFLGLMISVGFMICISIERYLLIAKPLWYKFKRDIKMTVLICVFVWVFPLILIPNFYLFLNCEIRFIIGVILLIPFPFFIFFLFGTVKALSTCVSVPAVEKTRIVLILVIVLLMYSMLFLPIIILFISDKTNRNSHLERAAPICVFLSPLVDSAMYILMKKDVLENISSLCHCCKNPTNQQTNSNDESNMSVIETV</sequence>
<dbReference type="PANTHER" id="PTHR24232">
    <property type="entry name" value="G-PROTEIN COUPLED RECEPTOR"/>
    <property type="match status" value="1"/>
</dbReference>
<dbReference type="GO" id="GO:0004930">
    <property type="term" value="F:G protein-coupled receptor activity"/>
    <property type="evidence" value="ECO:0007669"/>
    <property type="project" value="UniProtKB-KW"/>
</dbReference>
<evidence type="ECO:0000256" key="9">
    <source>
        <dbReference type="RuleBase" id="RU000688"/>
    </source>
</evidence>
<comment type="similarity">
    <text evidence="9">Belongs to the G-protein coupled receptor 1 family.</text>
</comment>
<feature type="transmembrane region" description="Helical" evidence="10">
    <location>
        <begin position="55"/>
        <end position="74"/>
    </location>
</feature>
<name>A0A3Q2C9F1_CYPVA</name>
<dbReference type="Pfam" id="PF00001">
    <property type="entry name" value="7tm_1"/>
    <property type="match status" value="1"/>
</dbReference>
<dbReference type="PROSITE" id="PS00237">
    <property type="entry name" value="G_PROTEIN_RECEP_F1_1"/>
    <property type="match status" value="1"/>
</dbReference>
<dbReference type="Ensembl" id="ENSCVAT00000013565.1">
    <property type="protein sequence ID" value="ENSCVAP00000001368.1"/>
    <property type="gene ID" value="ENSCVAG00000002323.1"/>
</dbReference>
<evidence type="ECO:0000256" key="6">
    <source>
        <dbReference type="ARBA" id="ARBA00023170"/>
    </source>
</evidence>
<keyword evidence="6 9" id="KW-0675">Receptor</keyword>
<keyword evidence="8 9" id="KW-0807">Transducer</keyword>
<feature type="transmembrane region" description="Helical" evidence="10">
    <location>
        <begin position="122"/>
        <end position="144"/>
    </location>
</feature>
<evidence type="ECO:0000256" key="3">
    <source>
        <dbReference type="ARBA" id="ARBA00022989"/>
    </source>
</evidence>
<dbReference type="GO" id="GO:0035025">
    <property type="term" value="P:positive regulation of Rho protein signal transduction"/>
    <property type="evidence" value="ECO:0007669"/>
    <property type="project" value="TreeGrafter"/>
</dbReference>
<keyword evidence="4 9" id="KW-0297">G-protein coupled receptor</keyword>
<organism evidence="12 13">
    <name type="scientific">Cyprinodon variegatus</name>
    <name type="common">Sheepshead minnow</name>
    <dbReference type="NCBI Taxonomy" id="28743"/>
    <lineage>
        <taxon>Eukaryota</taxon>
        <taxon>Metazoa</taxon>
        <taxon>Chordata</taxon>
        <taxon>Craniata</taxon>
        <taxon>Vertebrata</taxon>
        <taxon>Euteleostomi</taxon>
        <taxon>Actinopterygii</taxon>
        <taxon>Neopterygii</taxon>
        <taxon>Teleostei</taxon>
        <taxon>Neoteleostei</taxon>
        <taxon>Acanthomorphata</taxon>
        <taxon>Ovalentaria</taxon>
        <taxon>Atherinomorphae</taxon>
        <taxon>Cyprinodontiformes</taxon>
        <taxon>Cyprinodontidae</taxon>
        <taxon>Cyprinodon</taxon>
    </lineage>
</organism>
<evidence type="ECO:0000313" key="13">
    <source>
        <dbReference type="Proteomes" id="UP000265020"/>
    </source>
</evidence>
<keyword evidence="3 10" id="KW-1133">Transmembrane helix</keyword>
<evidence type="ECO:0000256" key="2">
    <source>
        <dbReference type="ARBA" id="ARBA00022692"/>
    </source>
</evidence>
<accession>A0A3Q2C9F1</accession>
<feature type="transmembrane region" description="Helical" evidence="10">
    <location>
        <begin position="150"/>
        <end position="168"/>
    </location>
</feature>